<feature type="transmembrane region" description="Helical" evidence="1">
    <location>
        <begin position="125"/>
        <end position="142"/>
    </location>
</feature>
<protein>
    <submittedName>
        <fullName evidence="2">Hydrogenase/urease accessory protein HupE</fullName>
    </submittedName>
</protein>
<feature type="transmembrane region" description="Helical" evidence="1">
    <location>
        <begin position="99"/>
        <end position="118"/>
    </location>
</feature>
<feature type="transmembrane region" description="Helical" evidence="1">
    <location>
        <begin position="198"/>
        <end position="217"/>
    </location>
</feature>
<keyword evidence="1" id="KW-0472">Membrane</keyword>
<gene>
    <name evidence="2" type="ORF">GA0074696_2166</name>
</gene>
<reference evidence="2 3" key="1">
    <citation type="submission" date="2016-06" db="EMBL/GenBank/DDBJ databases">
        <authorList>
            <person name="Kjaerup R.B."/>
            <person name="Dalgaard T.S."/>
            <person name="Juul-Madsen H.R."/>
        </authorList>
    </citation>
    <scope>NUCLEOTIDE SEQUENCE [LARGE SCALE GENOMIC DNA]</scope>
    <source>
        <strain evidence="2 3">DSM 43821</strain>
    </source>
</reference>
<dbReference type="Proteomes" id="UP000198228">
    <property type="component" value="Chromosome I"/>
</dbReference>
<feature type="transmembrane region" description="Helical" evidence="1">
    <location>
        <begin position="162"/>
        <end position="186"/>
    </location>
</feature>
<dbReference type="InterPro" id="IPR021454">
    <property type="entry name" value="DUF3105"/>
</dbReference>
<evidence type="ECO:0000256" key="1">
    <source>
        <dbReference type="SAM" id="Phobius"/>
    </source>
</evidence>
<evidence type="ECO:0000313" key="3">
    <source>
        <dbReference type="Proteomes" id="UP000198228"/>
    </source>
</evidence>
<organism evidence="2 3">
    <name type="scientific">Micromonospora purpureochromogenes</name>
    <dbReference type="NCBI Taxonomy" id="47872"/>
    <lineage>
        <taxon>Bacteria</taxon>
        <taxon>Bacillati</taxon>
        <taxon>Actinomycetota</taxon>
        <taxon>Actinomycetes</taxon>
        <taxon>Micromonosporales</taxon>
        <taxon>Micromonosporaceae</taxon>
        <taxon>Micromonospora</taxon>
    </lineage>
</organism>
<dbReference type="Pfam" id="PF13795">
    <property type="entry name" value="HupE_UreJ_2"/>
    <property type="match status" value="1"/>
</dbReference>
<dbReference type="EMBL" id="LT607410">
    <property type="protein sequence ID" value="SCF00377.1"/>
    <property type="molecule type" value="Genomic_DNA"/>
</dbReference>
<dbReference type="AlphaFoldDB" id="A0A1C4WVU7"/>
<evidence type="ECO:0000313" key="2">
    <source>
        <dbReference type="EMBL" id="SCF00377.1"/>
    </source>
</evidence>
<accession>A0A1C4WVU7</accession>
<dbReference type="RefSeq" id="WP_172894250.1">
    <property type="nucleotide sequence ID" value="NZ_LT607410.1"/>
</dbReference>
<keyword evidence="1" id="KW-0812">Transmembrane</keyword>
<sequence>MLAGVRQGAVVAGVVAATVLAVPGAAWAHGVGGSSDTVGGFVWLGTKHMLAGWDHLAFVGGILLLAGEIRRAAKLISLFALGHSVTLFTATVADWHVNPVLVDIVVALSLVFVGVVGLRGRPKDWTWFAAAVLAFGLVHGLGLSTRLQDLGLPSDGMIPRVLAFNVGVEIGQLIAVVAMFMLGDVLSHYLPKLRNPRLSHGALIAAGVVAASILAFTSGGQALRPVQAEPAVGACTVRDRTETFPAGGGHPAKDFSEPGETVPATSFGHVIGDGYVIVNYRPDLTAEQLAQVRAFVTDPTAGRIVGGPAPDQTAAVKAVHAYRTATCNAVDIDAVRQFTRDWFADPRSKPAE</sequence>
<keyword evidence="1" id="KW-1133">Transmembrane helix</keyword>
<name>A0A1C4WVU7_9ACTN</name>
<feature type="transmembrane region" description="Helical" evidence="1">
    <location>
        <begin position="76"/>
        <end position="93"/>
    </location>
</feature>
<dbReference type="InterPro" id="IPR032809">
    <property type="entry name" value="Put_HupE_UreJ"/>
</dbReference>
<feature type="transmembrane region" description="Helical" evidence="1">
    <location>
        <begin position="52"/>
        <end position="69"/>
    </location>
</feature>
<dbReference type="Pfam" id="PF11303">
    <property type="entry name" value="DUF3105"/>
    <property type="match status" value="1"/>
</dbReference>
<proteinExistence type="predicted"/>